<keyword evidence="10" id="KW-1185">Reference proteome</keyword>
<dbReference type="SUPFAM" id="SSF161098">
    <property type="entry name" value="MetI-like"/>
    <property type="match status" value="1"/>
</dbReference>
<evidence type="ECO:0000256" key="7">
    <source>
        <dbReference type="RuleBase" id="RU363032"/>
    </source>
</evidence>
<feature type="transmembrane region" description="Helical" evidence="7">
    <location>
        <begin position="215"/>
        <end position="237"/>
    </location>
</feature>
<evidence type="ECO:0000256" key="6">
    <source>
        <dbReference type="ARBA" id="ARBA00023136"/>
    </source>
</evidence>
<sequence>MSTTSPMQASRLQQTLKYIFLGIFAVPWVAVPLWMLLVNSFKTEGESSVLSLALPTEWAAVENYTKVFTEGNYFVGLGNSLLIAIPVVVVVLILGSMAAWAYARSNAMGLRVTFFISAMSIMLPPAIIPTIFILTKIGLQGTTWGYMLVLTATKVGVIIFLAVGFVRTLPTDYEEAAQLDGAGRLRTYWHVILPLMRPVLFTGAVMLVIGVWNDFLFALFLLAGKANATLPLTLYSFALAPTGAVRWNLVFASVVMTSIPLFIAYVVLQRRVLSGLTEGGTTG</sequence>
<dbReference type="InterPro" id="IPR000515">
    <property type="entry name" value="MetI-like"/>
</dbReference>
<feature type="transmembrane region" description="Helical" evidence="7">
    <location>
        <begin position="146"/>
        <end position="166"/>
    </location>
</feature>
<evidence type="ECO:0000256" key="4">
    <source>
        <dbReference type="ARBA" id="ARBA00022692"/>
    </source>
</evidence>
<dbReference type="Pfam" id="PF00528">
    <property type="entry name" value="BPD_transp_1"/>
    <property type="match status" value="1"/>
</dbReference>
<evidence type="ECO:0000256" key="5">
    <source>
        <dbReference type="ARBA" id="ARBA00022989"/>
    </source>
</evidence>
<protein>
    <submittedName>
        <fullName evidence="9">Carbohydrate ABC transporter permease</fullName>
    </submittedName>
</protein>
<comment type="caution">
    <text evidence="9">The sequence shown here is derived from an EMBL/GenBank/DDBJ whole genome shotgun (WGS) entry which is preliminary data.</text>
</comment>
<dbReference type="PANTHER" id="PTHR43744:SF8">
    <property type="entry name" value="SN-GLYCEROL-3-PHOSPHATE TRANSPORT SYSTEM PERMEASE PROTEIN UGPE"/>
    <property type="match status" value="1"/>
</dbReference>
<dbReference type="RefSeq" id="WP_259484710.1">
    <property type="nucleotide sequence ID" value="NZ_JANTEZ010000001.1"/>
</dbReference>
<proteinExistence type="inferred from homology"/>
<dbReference type="Gene3D" id="1.10.3720.10">
    <property type="entry name" value="MetI-like"/>
    <property type="match status" value="1"/>
</dbReference>
<feature type="transmembrane region" description="Helical" evidence="7">
    <location>
        <begin position="81"/>
        <end position="102"/>
    </location>
</feature>
<keyword evidence="3" id="KW-1003">Cell membrane</keyword>
<keyword evidence="5 7" id="KW-1133">Transmembrane helix</keyword>
<reference evidence="9" key="1">
    <citation type="submission" date="2022-08" db="EMBL/GenBank/DDBJ databases">
        <authorList>
            <person name="Deng Y."/>
            <person name="Han X.-F."/>
            <person name="Zhang Y.-Q."/>
        </authorList>
    </citation>
    <scope>NUCLEOTIDE SEQUENCE</scope>
    <source>
        <strain evidence="9">CPCC 205716</strain>
    </source>
</reference>
<keyword evidence="6 7" id="KW-0472">Membrane</keyword>
<evidence type="ECO:0000313" key="9">
    <source>
        <dbReference type="EMBL" id="MCS5713159.1"/>
    </source>
</evidence>
<dbReference type="Proteomes" id="UP001165580">
    <property type="component" value="Unassembled WGS sequence"/>
</dbReference>
<dbReference type="PROSITE" id="PS50928">
    <property type="entry name" value="ABC_TM1"/>
    <property type="match status" value="1"/>
</dbReference>
<evidence type="ECO:0000256" key="3">
    <source>
        <dbReference type="ARBA" id="ARBA00022475"/>
    </source>
</evidence>
<organism evidence="9 10">
    <name type="scientific">Herbiconiux gentiana</name>
    <dbReference type="NCBI Taxonomy" id="2970912"/>
    <lineage>
        <taxon>Bacteria</taxon>
        <taxon>Bacillati</taxon>
        <taxon>Actinomycetota</taxon>
        <taxon>Actinomycetes</taxon>
        <taxon>Micrococcales</taxon>
        <taxon>Microbacteriaceae</taxon>
        <taxon>Herbiconiux</taxon>
    </lineage>
</organism>
<comment type="subcellular location">
    <subcellularLocation>
        <location evidence="1 7">Cell membrane</location>
        <topology evidence="1 7">Multi-pass membrane protein</topology>
    </subcellularLocation>
</comment>
<name>A0ABT2GAC7_9MICO</name>
<evidence type="ECO:0000313" key="10">
    <source>
        <dbReference type="Proteomes" id="UP001165580"/>
    </source>
</evidence>
<feature type="domain" description="ABC transmembrane type-1" evidence="8">
    <location>
        <begin position="77"/>
        <end position="268"/>
    </location>
</feature>
<dbReference type="CDD" id="cd06261">
    <property type="entry name" value="TM_PBP2"/>
    <property type="match status" value="1"/>
</dbReference>
<dbReference type="InterPro" id="IPR035906">
    <property type="entry name" value="MetI-like_sf"/>
</dbReference>
<evidence type="ECO:0000256" key="1">
    <source>
        <dbReference type="ARBA" id="ARBA00004651"/>
    </source>
</evidence>
<keyword evidence="4 7" id="KW-0812">Transmembrane</keyword>
<dbReference type="EMBL" id="JANTEZ010000001">
    <property type="protein sequence ID" value="MCS5713159.1"/>
    <property type="molecule type" value="Genomic_DNA"/>
</dbReference>
<feature type="transmembrane region" description="Helical" evidence="7">
    <location>
        <begin position="114"/>
        <end position="134"/>
    </location>
</feature>
<dbReference type="PANTHER" id="PTHR43744">
    <property type="entry name" value="ABC TRANSPORTER PERMEASE PROTEIN MG189-RELATED-RELATED"/>
    <property type="match status" value="1"/>
</dbReference>
<feature type="transmembrane region" description="Helical" evidence="7">
    <location>
        <begin position="249"/>
        <end position="268"/>
    </location>
</feature>
<comment type="similarity">
    <text evidence="7">Belongs to the binding-protein-dependent transport system permease family.</text>
</comment>
<evidence type="ECO:0000256" key="2">
    <source>
        <dbReference type="ARBA" id="ARBA00022448"/>
    </source>
</evidence>
<keyword evidence="2 7" id="KW-0813">Transport</keyword>
<gene>
    <name evidence="9" type="ORF">NVV95_01195</name>
</gene>
<evidence type="ECO:0000259" key="8">
    <source>
        <dbReference type="PROSITE" id="PS50928"/>
    </source>
</evidence>
<feature type="transmembrane region" description="Helical" evidence="7">
    <location>
        <begin position="18"/>
        <end position="37"/>
    </location>
</feature>
<accession>A0ABT2GAC7</accession>
<feature type="transmembrane region" description="Helical" evidence="7">
    <location>
        <begin position="187"/>
        <end position="209"/>
    </location>
</feature>